<organism evidence="1 2">
    <name type="scientific">Ixodes persulcatus</name>
    <name type="common">Taiga tick</name>
    <dbReference type="NCBI Taxonomy" id="34615"/>
    <lineage>
        <taxon>Eukaryota</taxon>
        <taxon>Metazoa</taxon>
        <taxon>Ecdysozoa</taxon>
        <taxon>Arthropoda</taxon>
        <taxon>Chelicerata</taxon>
        <taxon>Arachnida</taxon>
        <taxon>Acari</taxon>
        <taxon>Parasitiformes</taxon>
        <taxon>Ixodida</taxon>
        <taxon>Ixodoidea</taxon>
        <taxon>Ixodidae</taxon>
        <taxon>Ixodinae</taxon>
        <taxon>Ixodes</taxon>
    </lineage>
</organism>
<accession>A0AC60PAG9</accession>
<comment type="caution">
    <text evidence="1">The sequence shown here is derived from an EMBL/GenBank/DDBJ whole genome shotgun (WGS) entry which is preliminary data.</text>
</comment>
<feature type="non-terminal residue" evidence="1">
    <location>
        <position position="1"/>
    </location>
</feature>
<protein>
    <submittedName>
        <fullName evidence="1">Uncharacterized protein</fullName>
    </submittedName>
</protein>
<gene>
    <name evidence="1" type="ORF">HPB47_006447</name>
</gene>
<evidence type="ECO:0000313" key="2">
    <source>
        <dbReference type="Proteomes" id="UP000805193"/>
    </source>
</evidence>
<feature type="non-terminal residue" evidence="1">
    <location>
        <position position="236"/>
    </location>
</feature>
<dbReference type="Proteomes" id="UP000805193">
    <property type="component" value="Unassembled WGS sequence"/>
</dbReference>
<keyword evidence="2" id="KW-1185">Reference proteome</keyword>
<evidence type="ECO:0000313" key="1">
    <source>
        <dbReference type="EMBL" id="KAG0416402.1"/>
    </source>
</evidence>
<name>A0AC60PAG9_IXOPE</name>
<sequence length="236" mass="26092">KYRSIAKRKFEGMFGGALSDSNSVTRPHSPFLDDTILVETRIIYDHYLSQHKGKDSLTKYFAILMNKVNQVYMELSNPRPQFMIVGITRSTKESPLRIAPGGFLDVCYALEPLKDFVQRSGLTNAQDVLIFVSGLPSNPALKKQGCTRTCGICSPDGVTVQTIRDMSDQSSAVIIAHELGHQLGMGHEGDRAEFYTPGNADLYCGHDSGRLMQAVAFSKGRSVFSHCVYDQMKGCL</sequence>
<reference evidence="1 2" key="1">
    <citation type="journal article" date="2020" name="Cell">
        <title>Large-Scale Comparative Analyses of Tick Genomes Elucidate Their Genetic Diversity and Vector Capacities.</title>
        <authorList>
            <consortium name="Tick Genome and Microbiome Consortium (TIGMIC)"/>
            <person name="Jia N."/>
            <person name="Wang J."/>
            <person name="Shi W."/>
            <person name="Du L."/>
            <person name="Sun Y."/>
            <person name="Zhan W."/>
            <person name="Jiang J.F."/>
            <person name="Wang Q."/>
            <person name="Zhang B."/>
            <person name="Ji P."/>
            <person name="Bell-Sakyi L."/>
            <person name="Cui X.M."/>
            <person name="Yuan T.T."/>
            <person name="Jiang B.G."/>
            <person name="Yang W.F."/>
            <person name="Lam T.T."/>
            <person name="Chang Q.C."/>
            <person name="Ding S.J."/>
            <person name="Wang X.J."/>
            <person name="Zhu J.G."/>
            <person name="Ruan X.D."/>
            <person name="Zhao L."/>
            <person name="Wei J.T."/>
            <person name="Ye R.Z."/>
            <person name="Que T.C."/>
            <person name="Du C.H."/>
            <person name="Zhou Y.H."/>
            <person name="Cheng J.X."/>
            <person name="Dai P.F."/>
            <person name="Guo W.B."/>
            <person name="Han X.H."/>
            <person name="Huang E.J."/>
            <person name="Li L.F."/>
            <person name="Wei W."/>
            <person name="Gao Y.C."/>
            <person name="Liu J.Z."/>
            <person name="Shao H.Z."/>
            <person name="Wang X."/>
            <person name="Wang C.C."/>
            <person name="Yang T.C."/>
            <person name="Huo Q.B."/>
            <person name="Li W."/>
            <person name="Chen H.Y."/>
            <person name="Chen S.E."/>
            <person name="Zhou L.G."/>
            <person name="Ni X.B."/>
            <person name="Tian J.H."/>
            <person name="Sheng Y."/>
            <person name="Liu T."/>
            <person name="Pan Y.S."/>
            <person name="Xia L.Y."/>
            <person name="Li J."/>
            <person name="Zhao F."/>
            <person name="Cao W.C."/>
        </authorList>
    </citation>
    <scope>NUCLEOTIDE SEQUENCE [LARGE SCALE GENOMIC DNA]</scope>
    <source>
        <strain evidence="1">Iper-2018</strain>
    </source>
</reference>
<dbReference type="EMBL" id="JABSTQ010010956">
    <property type="protein sequence ID" value="KAG0416402.1"/>
    <property type="molecule type" value="Genomic_DNA"/>
</dbReference>
<proteinExistence type="predicted"/>